<evidence type="ECO:0000256" key="2">
    <source>
        <dbReference type="ARBA" id="ARBA00022679"/>
    </source>
</evidence>
<sequence length="284" mass="31627">MPFILKHFRRSASFAAKKWGREAGVGCKPALPGPEKRGGGEEVNRNPPDFLFPRRAKADIINTVPQNFCRNFFKEGNIVMCAMIPDLETHFREFIPPRDELLRTLEEEAEREHIPIIGPLVGELLFILARATQARRVLELGTATGYSAIYLARGCEPQSGRVISLELDGAMAARARGNLARAGVADRVEVQEGQALLLMENMPGPFDLIFLDIDKESYLLALDHCQRLLRLGGLLVADNVGFTGAQDFNREIFRRPEWRVAPLLCFLPAHSPERDGLSLAVKVA</sequence>
<protein>
    <submittedName>
        <fullName evidence="5">O-methyltransferase</fullName>
    </submittedName>
</protein>
<keyword evidence="1 5" id="KW-0489">Methyltransferase</keyword>
<dbReference type="InterPro" id="IPR029063">
    <property type="entry name" value="SAM-dependent_MTases_sf"/>
</dbReference>
<dbReference type="GO" id="GO:0032259">
    <property type="term" value="P:methylation"/>
    <property type="evidence" value="ECO:0007669"/>
    <property type="project" value="UniProtKB-KW"/>
</dbReference>
<accession>A0A7V6A3D3</accession>
<keyword evidence="3" id="KW-0949">S-adenosyl-L-methionine</keyword>
<dbReference type="InterPro" id="IPR002935">
    <property type="entry name" value="SAM_O-MeTrfase"/>
</dbReference>
<gene>
    <name evidence="5" type="ORF">ENV52_07395</name>
</gene>
<dbReference type="Pfam" id="PF01596">
    <property type="entry name" value="Methyltransf_3"/>
    <property type="match status" value="1"/>
</dbReference>
<dbReference type="SUPFAM" id="SSF53335">
    <property type="entry name" value="S-adenosyl-L-methionine-dependent methyltransferases"/>
    <property type="match status" value="1"/>
</dbReference>
<keyword evidence="2 5" id="KW-0808">Transferase</keyword>
<reference evidence="5" key="1">
    <citation type="journal article" date="2020" name="mSystems">
        <title>Genome- and Community-Level Interaction Insights into Carbon Utilization and Element Cycling Functions of Hydrothermarchaeota in Hydrothermal Sediment.</title>
        <authorList>
            <person name="Zhou Z."/>
            <person name="Liu Y."/>
            <person name="Xu W."/>
            <person name="Pan J."/>
            <person name="Luo Z.H."/>
            <person name="Li M."/>
        </authorList>
    </citation>
    <scope>NUCLEOTIDE SEQUENCE [LARGE SCALE GENOMIC DNA]</scope>
    <source>
        <strain evidence="5">SpSt-767</strain>
    </source>
</reference>
<feature type="compositionally biased region" description="Basic and acidic residues" evidence="4">
    <location>
        <begin position="34"/>
        <end position="44"/>
    </location>
</feature>
<dbReference type="PROSITE" id="PS51682">
    <property type="entry name" value="SAM_OMT_I"/>
    <property type="match status" value="1"/>
</dbReference>
<evidence type="ECO:0000256" key="4">
    <source>
        <dbReference type="SAM" id="MobiDB-lite"/>
    </source>
</evidence>
<dbReference type="EMBL" id="DTGR01000121">
    <property type="protein sequence ID" value="HHS29507.1"/>
    <property type="molecule type" value="Genomic_DNA"/>
</dbReference>
<dbReference type="AlphaFoldDB" id="A0A7V6A3D3"/>
<proteinExistence type="predicted"/>
<evidence type="ECO:0000313" key="5">
    <source>
        <dbReference type="EMBL" id="HHS29507.1"/>
    </source>
</evidence>
<evidence type="ECO:0000256" key="3">
    <source>
        <dbReference type="ARBA" id="ARBA00022691"/>
    </source>
</evidence>
<organism evidence="5">
    <name type="scientific">Desulfobacca acetoxidans</name>
    <dbReference type="NCBI Taxonomy" id="60893"/>
    <lineage>
        <taxon>Bacteria</taxon>
        <taxon>Pseudomonadati</taxon>
        <taxon>Thermodesulfobacteriota</taxon>
        <taxon>Desulfobaccia</taxon>
        <taxon>Desulfobaccales</taxon>
        <taxon>Desulfobaccaceae</taxon>
        <taxon>Desulfobacca</taxon>
    </lineage>
</organism>
<dbReference type="PANTHER" id="PTHR43167">
    <property type="entry name" value="PUTATIVE (AFU_ORTHOLOGUE AFUA_6G01830)-RELATED"/>
    <property type="match status" value="1"/>
</dbReference>
<dbReference type="Gene3D" id="3.40.50.150">
    <property type="entry name" value="Vaccinia Virus protein VP39"/>
    <property type="match status" value="1"/>
</dbReference>
<feature type="region of interest" description="Disordered" evidence="4">
    <location>
        <begin position="27"/>
        <end position="48"/>
    </location>
</feature>
<comment type="caution">
    <text evidence="5">The sequence shown here is derived from an EMBL/GenBank/DDBJ whole genome shotgun (WGS) entry which is preliminary data.</text>
</comment>
<dbReference type="GO" id="GO:0008171">
    <property type="term" value="F:O-methyltransferase activity"/>
    <property type="evidence" value="ECO:0007669"/>
    <property type="project" value="InterPro"/>
</dbReference>
<name>A0A7V6A3D3_9BACT</name>
<dbReference type="CDD" id="cd02440">
    <property type="entry name" value="AdoMet_MTases"/>
    <property type="match status" value="1"/>
</dbReference>
<evidence type="ECO:0000256" key="1">
    <source>
        <dbReference type="ARBA" id="ARBA00022603"/>
    </source>
</evidence>
<dbReference type="PANTHER" id="PTHR43167:SF1">
    <property type="entry name" value="PUTATIVE (AFU_ORTHOLOGUE AFUA_6G01830)-RELATED"/>
    <property type="match status" value="1"/>
</dbReference>